<gene>
    <name evidence="1" type="ORF">O0931_01050</name>
</gene>
<organism evidence="1 2">
    <name type="scientific">Pedobacter rhodius</name>
    <dbReference type="NCBI Taxonomy" id="3004098"/>
    <lineage>
        <taxon>Bacteria</taxon>
        <taxon>Pseudomonadati</taxon>
        <taxon>Bacteroidota</taxon>
        <taxon>Sphingobacteriia</taxon>
        <taxon>Sphingobacteriales</taxon>
        <taxon>Sphingobacteriaceae</taxon>
        <taxon>Pedobacter</taxon>
    </lineage>
</organism>
<proteinExistence type="predicted"/>
<accession>A0ABT4KSH0</accession>
<dbReference type="Proteomes" id="UP001144341">
    <property type="component" value="Unassembled WGS sequence"/>
</dbReference>
<name>A0ABT4KSH0_9SPHI</name>
<comment type="caution">
    <text evidence="1">The sequence shown here is derived from an EMBL/GenBank/DDBJ whole genome shotgun (WGS) entry which is preliminary data.</text>
</comment>
<sequence length="163" mass="18755">MSSSIASSYAQNRKLQAQNGIMIYDSKNGSIPQEVYFIPASLKENEDQFDMINRVLQCSTTIAYQIYFQGIRWIMPNLKSVLSNLKGDEIKYGYKSVNLRVCYIKLIFDITLNDDVTDDDNSSQESIPVQVPIQYHNKKNIITIMDQTKEIGMLHKIEVFKLT</sequence>
<reference evidence="1" key="1">
    <citation type="submission" date="2022-12" db="EMBL/GenBank/DDBJ databases">
        <title>Genome sequence of SJ11.</title>
        <authorList>
            <person name="Woo H."/>
        </authorList>
    </citation>
    <scope>NUCLEOTIDE SEQUENCE</scope>
    <source>
        <strain evidence="1">SJ11</strain>
    </source>
</reference>
<protein>
    <submittedName>
        <fullName evidence="1">Uncharacterized protein</fullName>
    </submittedName>
</protein>
<dbReference type="EMBL" id="JAPWGL010000001">
    <property type="protein sequence ID" value="MCZ4221877.1"/>
    <property type="molecule type" value="Genomic_DNA"/>
</dbReference>
<dbReference type="RefSeq" id="WP_269413710.1">
    <property type="nucleotide sequence ID" value="NZ_JAPWGL010000001.1"/>
</dbReference>
<keyword evidence="2" id="KW-1185">Reference proteome</keyword>
<evidence type="ECO:0000313" key="2">
    <source>
        <dbReference type="Proteomes" id="UP001144341"/>
    </source>
</evidence>
<evidence type="ECO:0000313" key="1">
    <source>
        <dbReference type="EMBL" id="MCZ4221877.1"/>
    </source>
</evidence>